<comment type="caution">
    <text evidence="1">The sequence shown here is derived from an EMBL/GenBank/DDBJ whole genome shotgun (WGS) entry which is preliminary data.</text>
</comment>
<organism evidence="1 2">
    <name type="scientific">Acaulospora colombiana</name>
    <dbReference type="NCBI Taxonomy" id="27376"/>
    <lineage>
        <taxon>Eukaryota</taxon>
        <taxon>Fungi</taxon>
        <taxon>Fungi incertae sedis</taxon>
        <taxon>Mucoromycota</taxon>
        <taxon>Glomeromycotina</taxon>
        <taxon>Glomeromycetes</taxon>
        <taxon>Diversisporales</taxon>
        <taxon>Acaulosporaceae</taxon>
        <taxon>Acaulospora</taxon>
    </lineage>
</organism>
<gene>
    <name evidence="1" type="ORF">ACOLOM_LOCUS13556</name>
</gene>
<evidence type="ECO:0000313" key="1">
    <source>
        <dbReference type="EMBL" id="CAG8767706.1"/>
    </source>
</evidence>
<sequence length="228" mass="26356">HIKRWLETHPNKSLQDHYELLKSLREVEEASIGRVERDKCLTGICSNELFEHGKKIQKRDGAVEVLKRYSPKYKDDNDPRYLYILSTNWSRDMLLGSLTDFVEIEKEHIISNDLIFDGDLANGRVERTVLSAFDKLKIFRSLEIPKGTVSVYIGDSDTDLPCMLEAHIGIIMGSNGKLTESCKKFEIVVVDGLVGKINMEDFSSMKKQRNQLFRVQEWKEIFDSRLLD</sequence>
<feature type="non-terminal residue" evidence="1">
    <location>
        <position position="228"/>
    </location>
</feature>
<reference evidence="1" key="1">
    <citation type="submission" date="2021-06" db="EMBL/GenBank/DDBJ databases">
        <authorList>
            <person name="Kallberg Y."/>
            <person name="Tangrot J."/>
            <person name="Rosling A."/>
        </authorList>
    </citation>
    <scope>NUCLEOTIDE SEQUENCE</scope>
    <source>
        <strain evidence="1">CL356</strain>
    </source>
</reference>
<keyword evidence="2" id="KW-1185">Reference proteome</keyword>
<protein>
    <submittedName>
        <fullName evidence="1">1780_t:CDS:1</fullName>
    </submittedName>
</protein>
<dbReference type="Proteomes" id="UP000789525">
    <property type="component" value="Unassembled WGS sequence"/>
</dbReference>
<accession>A0ACA9QWS3</accession>
<name>A0ACA9QWS3_9GLOM</name>
<evidence type="ECO:0000313" key="2">
    <source>
        <dbReference type="Proteomes" id="UP000789525"/>
    </source>
</evidence>
<feature type="non-terminal residue" evidence="1">
    <location>
        <position position="1"/>
    </location>
</feature>
<dbReference type="EMBL" id="CAJVPT010062881">
    <property type="protein sequence ID" value="CAG8767706.1"/>
    <property type="molecule type" value="Genomic_DNA"/>
</dbReference>
<proteinExistence type="predicted"/>